<feature type="transmembrane region" description="Helical" evidence="1">
    <location>
        <begin position="42"/>
        <end position="65"/>
    </location>
</feature>
<keyword evidence="1" id="KW-1133">Transmembrane helix</keyword>
<dbReference type="PIRSF" id="PIRSF005610">
    <property type="entry name" value="SirB"/>
    <property type="match status" value="1"/>
</dbReference>
<keyword evidence="1" id="KW-0472">Membrane</keyword>
<evidence type="ECO:0000256" key="1">
    <source>
        <dbReference type="SAM" id="Phobius"/>
    </source>
</evidence>
<reference evidence="2 3" key="1">
    <citation type="submission" date="2022-05" db="EMBL/GenBank/DDBJ databases">
        <authorList>
            <person name="Park J.-S."/>
        </authorList>
    </citation>
    <scope>NUCLEOTIDE SEQUENCE [LARGE SCALE GENOMIC DNA]</scope>
    <source>
        <strain evidence="2 3">2012CJ34-2</strain>
    </source>
</reference>
<keyword evidence="3" id="KW-1185">Reference proteome</keyword>
<organism evidence="2 3">
    <name type="scientific">Parendozoicomonas callyspongiae</name>
    <dbReference type="NCBI Taxonomy" id="2942213"/>
    <lineage>
        <taxon>Bacteria</taxon>
        <taxon>Pseudomonadati</taxon>
        <taxon>Pseudomonadota</taxon>
        <taxon>Gammaproteobacteria</taxon>
        <taxon>Oceanospirillales</taxon>
        <taxon>Endozoicomonadaceae</taxon>
        <taxon>Parendozoicomonas</taxon>
    </lineage>
</organism>
<name>A0ABT0PEW5_9GAMM</name>
<proteinExistence type="predicted"/>
<comment type="caution">
    <text evidence="2">The sequence shown here is derived from an EMBL/GenBank/DDBJ whole genome shotgun (WGS) entry which is preliminary data.</text>
</comment>
<feature type="transmembrane region" description="Helical" evidence="1">
    <location>
        <begin position="12"/>
        <end position="30"/>
    </location>
</feature>
<protein>
    <submittedName>
        <fullName evidence="2">SirB2 family protein</fullName>
    </submittedName>
</protein>
<evidence type="ECO:0000313" key="2">
    <source>
        <dbReference type="EMBL" id="MCL6269317.1"/>
    </source>
</evidence>
<gene>
    <name evidence="2" type="ORF">M3P05_05080</name>
</gene>
<dbReference type="Proteomes" id="UP001203338">
    <property type="component" value="Unassembled WGS sequence"/>
</dbReference>
<feature type="transmembrane region" description="Helical" evidence="1">
    <location>
        <begin position="71"/>
        <end position="90"/>
    </location>
</feature>
<dbReference type="Pfam" id="PF04247">
    <property type="entry name" value="SirB"/>
    <property type="match status" value="1"/>
</dbReference>
<dbReference type="PANTHER" id="PTHR39594">
    <property type="entry name" value="PROTEIN YCHQ"/>
    <property type="match status" value="1"/>
</dbReference>
<dbReference type="InterPro" id="IPR007360">
    <property type="entry name" value="SirB"/>
</dbReference>
<dbReference type="EMBL" id="JAMFLX010000005">
    <property type="protein sequence ID" value="MCL6269317.1"/>
    <property type="molecule type" value="Genomic_DNA"/>
</dbReference>
<keyword evidence="1" id="KW-0812">Transmembrane</keyword>
<dbReference type="RefSeq" id="WP_249698296.1">
    <property type="nucleotide sequence ID" value="NZ_JAMFLX010000005.1"/>
</dbReference>
<evidence type="ECO:0000313" key="3">
    <source>
        <dbReference type="Proteomes" id="UP001203338"/>
    </source>
</evidence>
<sequence>MIYFALKHLHTAFAATSMVLFFIRWLIALINPRWLRYSVFRVVPHVIDTLLLLAAIGLCVFLSQYPFVHSWLTAKVVALVAYIVIGYTAVKGGKTFSQKFVAGMLALLIAGYIVGVAIYHNPYSWLS</sequence>
<accession>A0ABT0PEW5</accession>
<dbReference type="PANTHER" id="PTHR39594:SF1">
    <property type="entry name" value="PROTEIN YCHQ"/>
    <property type="match status" value="1"/>
</dbReference>
<feature type="transmembrane region" description="Helical" evidence="1">
    <location>
        <begin position="102"/>
        <end position="120"/>
    </location>
</feature>